<dbReference type="EMBL" id="AM286690">
    <property type="protein sequence ID" value="CAL15886.1"/>
    <property type="molecule type" value="Genomic_DNA"/>
</dbReference>
<dbReference type="InterPro" id="IPR029479">
    <property type="entry name" value="Nitroreductase"/>
</dbReference>
<protein>
    <submittedName>
        <fullName evidence="7">Oxidoreductase</fullName>
        <ecNumber evidence="7">1.-.-.-</ecNumber>
    </submittedName>
</protein>
<evidence type="ECO:0000313" key="7">
    <source>
        <dbReference type="EMBL" id="CAL15886.1"/>
    </source>
</evidence>
<dbReference type="Pfam" id="PF00881">
    <property type="entry name" value="Nitroreductase"/>
    <property type="match status" value="1"/>
</dbReference>
<dbReference type="OrthoDB" id="9784375at2"/>
<evidence type="ECO:0000256" key="5">
    <source>
        <dbReference type="ARBA" id="ARBA00023002"/>
    </source>
</evidence>
<sequence>MTAYDISLADAMIQRRSVRGFTDKPVPKAVMDEVFSLAQHSPSNCNIQPWKVWVASGAVRDALRERMIEKVTNGVPFAPDYDGPPRFEGVYRERQVDCAMALYGSMGIAREDRPGRQRAELRNFELFDAPHVAFIGMERNFGVTVGLDVGMYVQSLLLSMSAYGLGACAQGSMRYYPDDVRDMLGIPSSTAIVLGISFGYEDPEVAANKARVGRVPLSDSVQFCDSV</sequence>
<comment type="cofactor">
    <cofactor evidence="1">
        <name>FMN</name>
        <dbReference type="ChEBI" id="CHEBI:58210"/>
    </cofactor>
</comment>
<keyword evidence="4" id="KW-0288">FMN</keyword>
<keyword evidence="8" id="KW-1185">Reference proteome</keyword>
<dbReference type="EC" id="1.-.-.-" evidence="7"/>
<evidence type="ECO:0000313" key="8">
    <source>
        <dbReference type="Proteomes" id="UP000008871"/>
    </source>
</evidence>
<dbReference type="AlphaFoldDB" id="Q0VSG2"/>
<gene>
    <name evidence="7" type="ordered locus">ABO_0438</name>
</gene>
<dbReference type="RefSeq" id="WP_011587724.1">
    <property type="nucleotide sequence ID" value="NC_008260.1"/>
</dbReference>
<evidence type="ECO:0000256" key="4">
    <source>
        <dbReference type="ARBA" id="ARBA00022643"/>
    </source>
</evidence>
<dbReference type="SUPFAM" id="SSF55469">
    <property type="entry name" value="FMN-dependent nitroreductase-like"/>
    <property type="match status" value="1"/>
</dbReference>
<evidence type="ECO:0000256" key="2">
    <source>
        <dbReference type="ARBA" id="ARBA00007118"/>
    </source>
</evidence>
<accession>Q0VSG2</accession>
<dbReference type="eggNOG" id="COG0778">
    <property type="taxonomic scope" value="Bacteria"/>
</dbReference>
<keyword evidence="5 7" id="KW-0560">Oxidoreductase</keyword>
<dbReference type="KEGG" id="abo:ABO_0438"/>
<dbReference type="HOGENOM" id="CLU_070764_9_1_6"/>
<keyword evidence="3" id="KW-0285">Flavoprotein</keyword>
<dbReference type="GO" id="GO:0016491">
    <property type="term" value="F:oxidoreductase activity"/>
    <property type="evidence" value="ECO:0007669"/>
    <property type="project" value="UniProtKB-KW"/>
</dbReference>
<evidence type="ECO:0000256" key="3">
    <source>
        <dbReference type="ARBA" id="ARBA00022630"/>
    </source>
</evidence>
<dbReference type="CDD" id="cd02136">
    <property type="entry name" value="PnbA_NfnB-like"/>
    <property type="match status" value="1"/>
</dbReference>
<feature type="domain" description="Nitroreductase" evidence="6">
    <location>
        <begin position="14"/>
        <end position="200"/>
    </location>
</feature>
<name>Q0VSG2_ALCBS</name>
<dbReference type="InterPro" id="IPR000415">
    <property type="entry name" value="Nitroreductase-like"/>
</dbReference>
<organism evidence="7 8">
    <name type="scientific">Alcanivorax borkumensis (strain ATCC 700651 / DSM 11573 / NCIMB 13689 / SK2)</name>
    <dbReference type="NCBI Taxonomy" id="393595"/>
    <lineage>
        <taxon>Bacteria</taxon>
        <taxon>Pseudomonadati</taxon>
        <taxon>Pseudomonadota</taxon>
        <taxon>Gammaproteobacteria</taxon>
        <taxon>Oceanospirillales</taxon>
        <taxon>Alcanivoracaceae</taxon>
        <taxon>Alcanivorax</taxon>
    </lineage>
</organism>
<evidence type="ECO:0000259" key="6">
    <source>
        <dbReference type="Pfam" id="PF00881"/>
    </source>
</evidence>
<proteinExistence type="inferred from homology"/>
<dbReference type="Proteomes" id="UP000008871">
    <property type="component" value="Chromosome"/>
</dbReference>
<comment type="similarity">
    <text evidence="2">Belongs to the nitroreductase family.</text>
</comment>
<dbReference type="PANTHER" id="PTHR43673">
    <property type="entry name" value="NAD(P)H NITROREDUCTASE YDGI-RELATED"/>
    <property type="match status" value="1"/>
</dbReference>
<reference evidence="7 8" key="1">
    <citation type="journal article" date="2006" name="Nat. Biotechnol.">
        <title>Genome sequence of the ubiquitous hydrocarbon-degrading marine bacterium Alcanivorax borkumensis.</title>
        <authorList>
            <person name="Schneiker S."/>
            <person name="Martins dos Santos V.A.P."/>
            <person name="Bartels D."/>
            <person name="Bekel T."/>
            <person name="Brecht M."/>
            <person name="Buhrmester J."/>
            <person name="Chernikova T.N."/>
            <person name="Denaro R."/>
            <person name="Ferrer M."/>
            <person name="Gertler C."/>
            <person name="Goesmann A."/>
            <person name="Golyshina O.V."/>
            <person name="Kaminski F."/>
            <person name="Khachane A.N."/>
            <person name="Lang S."/>
            <person name="Linke B."/>
            <person name="McHardy A.C."/>
            <person name="Meyer F."/>
            <person name="Nechitaylo T."/>
            <person name="Puehler A."/>
            <person name="Regenhardt D."/>
            <person name="Rupp O."/>
            <person name="Sabirova J.S."/>
            <person name="Selbitschka W."/>
            <person name="Yakimov M.M."/>
            <person name="Timmis K.N."/>
            <person name="Vorhoelter F.-J."/>
            <person name="Weidner S."/>
            <person name="Kaiser O."/>
            <person name="Golyshin P.N."/>
        </authorList>
    </citation>
    <scope>NUCLEOTIDE SEQUENCE [LARGE SCALE GENOMIC DNA]</scope>
    <source>
        <strain evidence="8">ATCC 700651 / DSM 11573 / NCIMB 13689 / SK2</strain>
    </source>
</reference>
<dbReference type="PANTHER" id="PTHR43673:SF2">
    <property type="entry name" value="NITROREDUCTASE"/>
    <property type="match status" value="1"/>
</dbReference>
<dbReference type="STRING" id="393595.ABO_0438"/>
<evidence type="ECO:0000256" key="1">
    <source>
        <dbReference type="ARBA" id="ARBA00001917"/>
    </source>
</evidence>
<dbReference type="Gene3D" id="3.40.109.10">
    <property type="entry name" value="NADH Oxidase"/>
    <property type="match status" value="1"/>
</dbReference>